<gene>
    <name evidence="3" type="ORF">BOX15_Mlig016762g1</name>
    <name evidence="2" type="ORF">BOX15_Mlig022858g1</name>
</gene>
<name>A0A267FZZ3_9PLAT</name>
<reference evidence="3 4" key="1">
    <citation type="submission" date="2017-06" db="EMBL/GenBank/DDBJ databases">
        <title>A platform for efficient transgenesis in Macrostomum lignano, a flatworm model organism for stem cell research.</title>
        <authorList>
            <person name="Berezikov E."/>
        </authorList>
    </citation>
    <scope>NUCLEOTIDE SEQUENCE [LARGE SCALE GENOMIC DNA]</scope>
    <source>
        <strain evidence="3">DV1</strain>
        <tissue evidence="3">Whole organism</tissue>
    </source>
</reference>
<accession>A0A267FZZ3</accession>
<keyword evidence="1" id="KW-0812">Transmembrane</keyword>
<evidence type="ECO:0000256" key="1">
    <source>
        <dbReference type="SAM" id="Phobius"/>
    </source>
</evidence>
<evidence type="ECO:0000313" key="4">
    <source>
        <dbReference type="Proteomes" id="UP000215902"/>
    </source>
</evidence>
<protein>
    <submittedName>
        <fullName evidence="3">Uncharacterized protein</fullName>
    </submittedName>
</protein>
<feature type="transmembrane region" description="Helical" evidence="1">
    <location>
        <begin position="12"/>
        <end position="34"/>
    </location>
</feature>
<keyword evidence="1" id="KW-1133">Transmembrane helix</keyword>
<comment type="caution">
    <text evidence="3">The sequence shown here is derived from an EMBL/GenBank/DDBJ whole genome shotgun (WGS) entry which is preliminary data.</text>
</comment>
<sequence>MKFSPQAESQDLEFCLLAFNTISLVMLLFFMFYYRVRVSRLQQQLLGADNA</sequence>
<proteinExistence type="predicted"/>
<dbReference type="Proteomes" id="UP000215902">
    <property type="component" value="Unassembled WGS sequence"/>
</dbReference>
<dbReference type="EMBL" id="NIVC01002977">
    <property type="protein sequence ID" value="PAA54051.1"/>
    <property type="molecule type" value="Genomic_DNA"/>
</dbReference>
<keyword evidence="4" id="KW-1185">Reference proteome</keyword>
<keyword evidence="1" id="KW-0472">Membrane</keyword>
<evidence type="ECO:0000313" key="3">
    <source>
        <dbReference type="EMBL" id="PAA79400.1"/>
    </source>
</evidence>
<dbReference type="EMBL" id="NIVC01000636">
    <property type="protein sequence ID" value="PAA79400.1"/>
    <property type="molecule type" value="Genomic_DNA"/>
</dbReference>
<dbReference type="AlphaFoldDB" id="A0A267FZZ3"/>
<organism evidence="3 4">
    <name type="scientific">Macrostomum lignano</name>
    <dbReference type="NCBI Taxonomy" id="282301"/>
    <lineage>
        <taxon>Eukaryota</taxon>
        <taxon>Metazoa</taxon>
        <taxon>Spiralia</taxon>
        <taxon>Lophotrochozoa</taxon>
        <taxon>Platyhelminthes</taxon>
        <taxon>Rhabditophora</taxon>
        <taxon>Macrostomorpha</taxon>
        <taxon>Macrostomida</taxon>
        <taxon>Macrostomidae</taxon>
        <taxon>Macrostomum</taxon>
    </lineage>
</organism>
<evidence type="ECO:0000313" key="2">
    <source>
        <dbReference type="EMBL" id="PAA54051.1"/>
    </source>
</evidence>